<dbReference type="InterPro" id="IPR002078">
    <property type="entry name" value="Sigma_54_int"/>
</dbReference>
<dbReference type="PANTHER" id="PTHR32071">
    <property type="entry name" value="TRANSCRIPTIONAL REGULATORY PROTEIN"/>
    <property type="match status" value="1"/>
</dbReference>
<dbReference type="Proteomes" id="UP000288293">
    <property type="component" value="Unassembled WGS sequence"/>
</dbReference>
<evidence type="ECO:0000313" key="7">
    <source>
        <dbReference type="EMBL" id="RUO24402.1"/>
    </source>
</evidence>
<dbReference type="GO" id="GO:0003677">
    <property type="term" value="F:DNA binding"/>
    <property type="evidence" value="ECO:0007669"/>
    <property type="project" value="UniProtKB-KW"/>
</dbReference>
<dbReference type="Pfam" id="PF00158">
    <property type="entry name" value="Sigma54_activat"/>
    <property type="match status" value="1"/>
</dbReference>
<evidence type="ECO:0000256" key="5">
    <source>
        <dbReference type="ARBA" id="ARBA00023163"/>
    </source>
</evidence>
<dbReference type="PANTHER" id="PTHR32071:SF57">
    <property type="entry name" value="C4-DICARBOXYLATE TRANSPORT TRANSCRIPTIONAL REGULATORY PROTEIN DCTD"/>
    <property type="match status" value="1"/>
</dbReference>
<sequence length="532" mass="59354">MNSEYDAPTQLYPNWSGDSALGDEPILLPVLIIACHPDANRLGEYAVLDSLWQHGSQELSRHWPEFINPQDSFGKGLSIAHISRKSLLLERSGAMQIKLSRQQYSAPVRVDGKALQDSLLVGKKELQQGVQLCLSERVLLILKYIPVPALHNNSYGLLGLSQDIEAVRERIRKVDGLNEPVLIRGATGTGKELVAQAIYQNSARVGKPFISVNLAALQESLAAAELFGARKGSYTGAVQERQGYFQAANGGTLFLDEIGEASVEVQTMLLRVLETGDVMPVGANQSEKVDVRIIAATDANLEKLGETDAFKLPLLHRLSSYQIFLSPLKERCEDIPCLLLHFFLQQWEQVEKQQGAVRLPTDDDIPWLSPDLVSVLLSCDWPGNIRQLRNVARQLVIDGRGQKQLRLDAQLRDMLHNQVETPGVAESRGQYKGSEVSVKRKPSQVSREELAQGLRQHRFDLQATADHLGIARASVYKLIERHPEMRQVADISDEELIASYEKHAGDLEKMMWQLEVSQLGLRRRLRAMGFDA</sequence>
<dbReference type="GO" id="GO:0005524">
    <property type="term" value="F:ATP binding"/>
    <property type="evidence" value="ECO:0007669"/>
    <property type="project" value="UniProtKB-KW"/>
</dbReference>
<evidence type="ECO:0000256" key="4">
    <source>
        <dbReference type="ARBA" id="ARBA00023125"/>
    </source>
</evidence>
<keyword evidence="4" id="KW-0238">DNA-binding</keyword>
<name>A0A432W4H0_9GAMM</name>
<protein>
    <submittedName>
        <fullName evidence="7">Sigma-54-dependent Fis family transcriptional regulator</fullName>
    </submittedName>
</protein>
<evidence type="ECO:0000256" key="1">
    <source>
        <dbReference type="ARBA" id="ARBA00022741"/>
    </source>
</evidence>
<dbReference type="InterPro" id="IPR025944">
    <property type="entry name" value="Sigma_54_int_dom_CS"/>
</dbReference>
<dbReference type="Pfam" id="PF25601">
    <property type="entry name" value="AAA_lid_14"/>
    <property type="match status" value="1"/>
</dbReference>
<gene>
    <name evidence="7" type="ORF">CWE09_11085</name>
</gene>
<keyword evidence="1" id="KW-0547">Nucleotide-binding</keyword>
<dbReference type="SUPFAM" id="SSF52540">
    <property type="entry name" value="P-loop containing nucleoside triphosphate hydrolases"/>
    <property type="match status" value="1"/>
</dbReference>
<keyword evidence="3" id="KW-0805">Transcription regulation</keyword>
<dbReference type="AlphaFoldDB" id="A0A432W4H0"/>
<keyword evidence="2" id="KW-0067">ATP-binding</keyword>
<keyword evidence="8" id="KW-1185">Reference proteome</keyword>
<dbReference type="CDD" id="cd00009">
    <property type="entry name" value="AAA"/>
    <property type="match status" value="1"/>
</dbReference>
<dbReference type="GO" id="GO:0006355">
    <property type="term" value="P:regulation of DNA-templated transcription"/>
    <property type="evidence" value="ECO:0007669"/>
    <property type="project" value="InterPro"/>
</dbReference>
<dbReference type="Gene3D" id="3.40.50.300">
    <property type="entry name" value="P-loop containing nucleotide triphosphate hydrolases"/>
    <property type="match status" value="1"/>
</dbReference>
<evidence type="ECO:0000256" key="3">
    <source>
        <dbReference type="ARBA" id="ARBA00023015"/>
    </source>
</evidence>
<dbReference type="InterPro" id="IPR058031">
    <property type="entry name" value="AAA_lid_NorR"/>
</dbReference>
<dbReference type="SMART" id="SM00382">
    <property type="entry name" value="AAA"/>
    <property type="match status" value="1"/>
</dbReference>
<dbReference type="InterPro" id="IPR003593">
    <property type="entry name" value="AAA+_ATPase"/>
</dbReference>
<dbReference type="Gene3D" id="1.10.8.60">
    <property type="match status" value="1"/>
</dbReference>
<accession>A0A432W4H0</accession>
<evidence type="ECO:0000259" key="6">
    <source>
        <dbReference type="PROSITE" id="PS50045"/>
    </source>
</evidence>
<feature type="domain" description="Sigma-54 factor interaction" evidence="6">
    <location>
        <begin position="157"/>
        <end position="397"/>
    </location>
</feature>
<organism evidence="7 8">
    <name type="scientific">Aliidiomarina minuta</name>
    <dbReference type="NCBI Taxonomy" id="880057"/>
    <lineage>
        <taxon>Bacteria</taxon>
        <taxon>Pseudomonadati</taxon>
        <taxon>Pseudomonadota</taxon>
        <taxon>Gammaproteobacteria</taxon>
        <taxon>Alteromonadales</taxon>
        <taxon>Idiomarinaceae</taxon>
        <taxon>Aliidiomarina</taxon>
    </lineage>
</organism>
<evidence type="ECO:0000256" key="2">
    <source>
        <dbReference type="ARBA" id="ARBA00022840"/>
    </source>
</evidence>
<dbReference type="EMBL" id="PIPL01000002">
    <property type="protein sequence ID" value="RUO24402.1"/>
    <property type="molecule type" value="Genomic_DNA"/>
</dbReference>
<dbReference type="InterPro" id="IPR027417">
    <property type="entry name" value="P-loop_NTPase"/>
</dbReference>
<comment type="caution">
    <text evidence="7">The sequence shown here is derived from an EMBL/GenBank/DDBJ whole genome shotgun (WGS) entry which is preliminary data.</text>
</comment>
<keyword evidence="5" id="KW-0804">Transcription</keyword>
<dbReference type="OrthoDB" id="9804019at2"/>
<dbReference type="PROSITE" id="PS00676">
    <property type="entry name" value="SIGMA54_INTERACT_2"/>
    <property type="match status" value="1"/>
</dbReference>
<dbReference type="FunFam" id="3.40.50.300:FF:000006">
    <property type="entry name" value="DNA-binding transcriptional regulator NtrC"/>
    <property type="match status" value="1"/>
</dbReference>
<evidence type="ECO:0000313" key="8">
    <source>
        <dbReference type="Proteomes" id="UP000288293"/>
    </source>
</evidence>
<reference evidence="7 8" key="1">
    <citation type="journal article" date="2011" name="Front. Microbiol.">
        <title>Genomic signatures of strain selection and enhancement in Bacillus atrophaeus var. globigii, a historical biowarfare simulant.</title>
        <authorList>
            <person name="Gibbons H.S."/>
            <person name="Broomall S.M."/>
            <person name="McNew L.A."/>
            <person name="Daligault H."/>
            <person name="Chapman C."/>
            <person name="Bruce D."/>
            <person name="Karavis M."/>
            <person name="Krepps M."/>
            <person name="McGregor P.A."/>
            <person name="Hong C."/>
            <person name="Park K.H."/>
            <person name="Akmal A."/>
            <person name="Feldman A."/>
            <person name="Lin J.S."/>
            <person name="Chang W.E."/>
            <person name="Higgs B.W."/>
            <person name="Demirev P."/>
            <person name="Lindquist J."/>
            <person name="Liem A."/>
            <person name="Fochler E."/>
            <person name="Read T.D."/>
            <person name="Tapia R."/>
            <person name="Johnson S."/>
            <person name="Bishop-Lilly K.A."/>
            <person name="Detter C."/>
            <person name="Han C."/>
            <person name="Sozhamannan S."/>
            <person name="Rosenzweig C.N."/>
            <person name="Skowronski E.W."/>
        </authorList>
    </citation>
    <scope>NUCLEOTIDE SEQUENCE [LARGE SCALE GENOMIC DNA]</scope>
    <source>
        <strain evidence="7 8">MLST1</strain>
    </source>
</reference>
<dbReference type="PROSITE" id="PS00688">
    <property type="entry name" value="SIGMA54_INTERACT_3"/>
    <property type="match status" value="1"/>
</dbReference>
<dbReference type="PROSITE" id="PS50045">
    <property type="entry name" value="SIGMA54_INTERACT_4"/>
    <property type="match status" value="1"/>
</dbReference>
<proteinExistence type="predicted"/>
<dbReference type="InterPro" id="IPR025943">
    <property type="entry name" value="Sigma_54_int_dom_ATP-bd_2"/>
</dbReference>
<dbReference type="RefSeq" id="WP_126804106.1">
    <property type="nucleotide sequence ID" value="NZ_PIPL01000002.1"/>
</dbReference>